<organism evidence="1 2">
    <name type="scientific">Galerina marginata (strain CBS 339.88)</name>
    <dbReference type="NCBI Taxonomy" id="685588"/>
    <lineage>
        <taxon>Eukaryota</taxon>
        <taxon>Fungi</taxon>
        <taxon>Dikarya</taxon>
        <taxon>Basidiomycota</taxon>
        <taxon>Agaricomycotina</taxon>
        <taxon>Agaricomycetes</taxon>
        <taxon>Agaricomycetidae</taxon>
        <taxon>Agaricales</taxon>
        <taxon>Agaricineae</taxon>
        <taxon>Strophariaceae</taxon>
        <taxon>Galerina</taxon>
    </lineage>
</organism>
<gene>
    <name evidence="1" type="ORF">GALMADRAFT_563320</name>
</gene>
<reference evidence="2" key="1">
    <citation type="journal article" date="2014" name="Proc. Natl. Acad. Sci. U.S.A.">
        <title>Extensive sampling of basidiomycete genomes demonstrates inadequacy of the white-rot/brown-rot paradigm for wood decay fungi.</title>
        <authorList>
            <person name="Riley R."/>
            <person name="Salamov A.A."/>
            <person name="Brown D.W."/>
            <person name="Nagy L.G."/>
            <person name="Floudas D."/>
            <person name="Held B.W."/>
            <person name="Levasseur A."/>
            <person name="Lombard V."/>
            <person name="Morin E."/>
            <person name="Otillar R."/>
            <person name="Lindquist E.A."/>
            <person name="Sun H."/>
            <person name="LaButti K.M."/>
            <person name="Schmutz J."/>
            <person name="Jabbour D."/>
            <person name="Luo H."/>
            <person name="Baker S.E."/>
            <person name="Pisabarro A.G."/>
            <person name="Walton J.D."/>
            <person name="Blanchette R.A."/>
            <person name="Henrissat B."/>
            <person name="Martin F."/>
            <person name="Cullen D."/>
            <person name="Hibbett D.S."/>
            <person name="Grigoriev I.V."/>
        </authorList>
    </citation>
    <scope>NUCLEOTIDE SEQUENCE [LARGE SCALE GENOMIC DNA]</scope>
    <source>
        <strain evidence="2">CBS 339.88</strain>
    </source>
</reference>
<dbReference type="Proteomes" id="UP000027222">
    <property type="component" value="Unassembled WGS sequence"/>
</dbReference>
<keyword evidence="2" id="KW-1185">Reference proteome</keyword>
<dbReference type="HOGENOM" id="CLU_1272383_0_0_1"/>
<evidence type="ECO:0000313" key="2">
    <source>
        <dbReference type="Proteomes" id="UP000027222"/>
    </source>
</evidence>
<name>A0A067SV88_GALM3</name>
<accession>A0A067SV88</accession>
<dbReference type="AlphaFoldDB" id="A0A067SV88"/>
<dbReference type="STRING" id="685588.A0A067SV88"/>
<dbReference type="EMBL" id="KL142382">
    <property type="protein sequence ID" value="KDR74806.1"/>
    <property type="molecule type" value="Genomic_DNA"/>
</dbReference>
<protein>
    <submittedName>
        <fullName evidence="1">Uncharacterized protein</fullName>
    </submittedName>
</protein>
<sequence length="220" mass="25474">MYADYCLTALISVVELEISQGRNTHVLHELFSPSKAQQGLDKLSFLHFAHCLSDYRRFILEFLEDPRRSGIYTFTREQYSTAAVYFIKYISNHPELITPSLSTLERKYIQKRSTPWRWRKIVKETHPSEAAQIARWQLLKNQGRLSLRWNSSNIFKSDRAFGLAMTCLVHVLPQCASSEKLTILASQHAFGPLSRKRPNRKSAVKQEIARYLARAEKKGS</sequence>
<dbReference type="OrthoDB" id="3126138at2759"/>
<proteinExistence type="predicted"/>
<evidence type="ECO:0000313" key="1">
    <source>
        <dbReference type="EMBL" id="KDR74806.1"/>
    </source>
</evidence>